<evidence type="ECO:0000259" key="10">
    <source>
        <dbReference type="Pfam" id="PF02868"/>
    </source>
</evidence>
<dbReference type="InterPro" id="IPR001570">
    <property type="entry name" value="Peptidase_M4_C_domain"/>
</dbReference>
<evidence type="ECO:0000259" key="9">
    <source>
        <dbReference type="Pfam" id="PF01447"/>
    </source>
</evidence>
<evidence type="ECO:0000256" key="7">
    <source>
        <dbReference type="RuleBase" id="RU366073"/>
    </source>
</evidence>
<comment type="similarity">
    <text evidence="1 7">Belongs to the peptidase M4 family.</text>
</comment>
<evidence type="ECO:0000256" key="1">
    <source>
        <dbReference type="ARBA" id="ARBA00009388"/>
    </source>
</evidence>
<proteinExistence type="inferred from homology"/>
<evidence type="ECO:0000313" key="12">
    <source>
        <dbReference type="Proteomes" id="UP001382904"/>
    </source>
</evidence>
<evidence type="ECO:0000313" key="11">
    <source>
        <dbReference type="EMBL" id="MEJ8641426.1"/>
    </source>
</evidence>
<accession>A0ABU8U0M5</accession>
<comment type="caution">
    <text evidence="11">The sequence shown here is derived from an EMBL/GenBank/DDBJ whole genome shotgun (WGS) entry which is preliminary data.</text>
</comment>
<keyword evidence="3" id="KW-0479">Metal-binding</keyword>
<keyword evidence="12" id="KW-1185">Reference proteome</keyword>
<feature type="region of interest" description="Disordered" evidence="8">
    <location>
        <begin position="257"/>
        <end position="280"/>
    </location>
</feature>
<dbReference type="InterPro" id="IPR052759">
    <property type="entry name" value="Metalloprotease_M4"/>
</dbReference>
<keyword evidence="7" id="KW-0964">Secreted</keyword>
<dbReference type="Gene3D" id="3.10.170.10">
    <property type="match status" value="1"/>
</dbReference>
<dbReference type="Gene3D" id="1.10.390.10">
    <property type="entry name" value="Neutral Protease Domain 2"/>
    <property type="match status" value="1"/>
</dbReference>
<sequence>MCRTSRLNCIIPPYLLKKLLESEDSEVRQAALDTMLTTARLRVSERFGRPSPARPPLVRVGAPSSTARRSFLPFAVMARTEDGPESADESVNRAFDGLGLTRDFYKEVFQRNSIDGRGMRLEGYVHFGMKFENAFWDGRQMVFGDGDGKRFGNLTGSLDVIAHELTHGVTDHTSGFEYHNQSGALNESMSDVFGSLVKQWSLKQLAEEADWLIGADVWTPEIDADALRSMKAPGHAYNNALFGKDPQPDRMSKFIHLPDNEDGTTAGCTSTPVFRTRRSS</sequence>
<evidence type="ECO:0000256" key="2">
    <source>
        <dbReference type="ARBA" id="ARBA00022670"/>
    </source>
</evidence>
<name>A0ABU8U0M5_9ACTN</name>
<feature type="domain" description="Peptidase M4 C-terminal" evidence="10">
    <location>
        <begin position="174"/>
        <end position="256"/>
    </location>
</feature>
<feature type="domain" description="Peptidase M4" evidence="9">
    <location>
        <begin position="97"/>
        <end position="171"/>
    </location>
</feature>
<dbReference type="SUPFAM" id="SSF55486">
    <property type="entry name" value="Metalloproteases ('zincins'), catalytic domain"/>
    <property type="match status" value="1"/>
</dbReference>
<dbReference type="Pfam" id="PF02868">
    <property type="entry name" value="Peptidase_M4_C"/>
    <property type="match status" value="1"/>
</dbReference>
<dbReference type="InterPro" id="IPR023612">
    <property type="entry name" value="Peptidase_M4"/>
</dbReference>
<evidence type="ECO:0000256" key="8">
    <source>
        <dbReference type="SAM" id="MobiDB-lite"/>
    </source>
</evidence>
<dbReference type="PANTHER" id="PTHR43579:SF1">
    <property type="entry name" value="NEUTRAL METALLOPROTEINASE"/>
    <property type="match status" value="1"/>
</dbReference>
<keyword evidence="2 7" id="KW-0645">Protease</keyword>
<reference evidence="11 12" key="1">
    <citation type="submission" date="2024-03" db="EMBL/GenBank/DDBJ databases">
        <title>Novel Streptomyces species of biotechnological and ecological value are a feature of Machair soil.</title>
        <authorList>
            <person name="Prole J.R."/>
            <person name="Goodfellow M."/>
            <person name="Allenby N."/>
            <person name="Ward A.C."/>
        </authorList>
    </citation>
    <scope>NUCLEOTIDE SEQUENCE [LARGE SCALE GENOMIC DNA]</scope>
    <source>
        <strain evidence="11 12">MS1.HAVA.3</strain>
    </source>
</reference>
<dbReference type="CDD" id="cd09597">
    <property type="entry name" value="M4_TLP"/>
    <property type="match status" value="1"/>
</dbReference>
<keyword evidence="4 7" id="KW-0378">Hydrolase</keyword>
<gene>
    <name evidence="11" type="ORF">WKI68_07905</name>
</gene>
<dbReference type="Pfam" id="PF01447">
    <property type="entry name" value="Peptidase_M4"/>
    <property type="match status" value="1"/>
</dbReference>
<organism evidence="11 12">
    <name type="scientific">Streptomyces caledonius</name>
    <dbReference type="NCBI Taxonomy" id="3134107"/>
    <lineage>
        <taxon>Bacteria</taxon>
        <taxon>Bacillati</taxon>
        <taxon>Actinomycetota</taxon>
        <taxon>Actinomycetes</taxon>
        <taxon>Kitasatosporales</taxon>
        <taxon>Streptomycetaceae</taxon>
        <taxon>Streptomyces</taxon>
    </lineage>
</organism>
<dbReference type="InterPro" id="IPR013856">
    <property type="entry name" value="Peptidase_M4_domain"/>
</dbReference>
<comment type="cofactor">
    <cofactor evidence="7">
        <name>Zn(2+)</name>
        <dbReference type="ChEBI" id="CHEBI:29105"/>
    </cofactor>
</comment>
<dbReference type="EMBL" id="JBBKAM010000002">
    <property type="protein sequence ID" value="MEJ8641426.1"/>
    <property type="molecule type" value="Genomic_DNA"/>
</dbReference>
<dbReference type="Proteomes" id="UP001382904">
    <property type="component" value="Unassembled WGS sequence"/>
</dbReference>
<evidence type="ECO:0000256" key="4">
    <source>
        <dbReference type="ARBA" id="ARBA00022801"/>
    </source>
</evidence>
<dbReference type="PRINTS" id="PR00730">
    <property type="entry name" value="THERMOLYSIN"/>
</dbReference>
<keyword evidence="6 7" id="KW-0482">Metalloprotease</keyword>
<protein>
    <recommendedName>
        <fullName evidence="7">Neutral metalloproteinase</fullName>
        <ecNumber evidence="7">3.4.24.-</ecNumber>
    </recommendedName>
</protein>
<comment type="function">
    <text evidence="7">Extracellular zinc metalloprotease.</text>
</comment>
<keyword evidence="5 7" id="KW-0862">Zinc</keyword>
<dbReference type="InterPro" id="IPR027268">
    <property type="entry name" value="Peptidase_M4/M1_CTD_sf"/>
</dbReference>
<dbReference type="PANTHER" id="PTHR43579">
    <property type="match status" value="1"/>
</dbReference>
<evidence type="ECO:0000256" key="6">
    <source>
        <dbReference type="ARBA" id="ARBA00023049"/>
    </source>
</evidence>
<evidence type="ECO:0000256" key="3">
    <source>
        <dbReference type="ARBA" id="ARBA00022723"/>
    </source>
</evidence>
<comment type="subcellular location">
    <subcellularLocation>
        <location evidence="7">Secreted</location>
    </subcellularLocation>
</comment>
<dbReference type="EC" id="3.4.24.-" evidence="7"/>
<evidence type="ECO:0000256" key="5">
    <source>
        <dbReference type="ARBA" id="ARBA00022833"/>
    </source>
</evidence>